<evidence type="ECO:0000256" key="4">
    <source>
        <dbReference type="SAM" id="MobiDB-lite"/>
    </source>
</evidence>
<dbReference type="SUPFAM" id="SSF55681">
    <property type="entry name" value="Class II aaRS and biotin synthetases"/>
    <property type="match status" value="1"/>
</dbReference>
<comment type="catalytic activity">
    <reaction evidence="3">
        <text>biotin + L-lysyl-[protein] + ATP = N(6)-biotinyl-L-lysyl-[protein] + AMP + diphosphate + H(+)</text>
        <dbReference type="Rhea" id="RHEA:11756"/>
        <dbReference type="Rhea" id="RHEA-COMP:9752"/>
        <dbReference type="Rhea" id="RHEA-COMP:10505"/>
        <dbReference type="ChEBI" id="CHEBI:15378"/>
        <dbReference type="ChEBI" id="CHEBI:29969"/>
        <dbReference type="ChEBI" id="CHEBI:30616"/>
        <dbReference type="ChEBI" id="CHEBI:33019"/>
        <dbReference type="ChEBI" id="CHEBI:57586"/>
        <dbReference type="ChEBI" id="CHEBI:83144"/>
        <dbReference type="ChEBI" id="CHEBI:456215"/>
        <dbReference type="EC" id="6.3.4.15"/>
    </reaction>
</comment>
<dbReference type="eggNOG" id="COG0340">
    <property type="taxonomic scope" value="Bacteria"/>
</dbReference>
<dbReference type="InterPro" id="IPR004143">
    <property type="entry name" value="BPL_LPL_catalytic"/>
</dbReference>
<dbReference type="Proteomes" id="UP000004310">
    <property type="component" value="Unassembled WGS sequence"/>
</dbReference>
<dbReference type="STRING" id="217511.GCA_001463845_01871"/>
<reference evidence="7 8" key="1">
    <citation type="journal article" date="2010" name="J. Bacteriol.">
        <title>Genome sequence of Fulvimarina pelagi HTCC2506T, a Mn(II)-oxidizing alphaproteobacterium possessing an aerobic anoxygenic photosynthetic gene cluster and Xanthorhodopsin.</title>
        <authorList>
            <person name="Kang I."/>
            <person name="Oh H.M."/>
            <person name="Lim S.I."/>
            <person name="Ferriera S."/>
            <person name="Giovannoni S.J."/>
            <person name="Cho J.C."/>
        </authorList>
    </citation>
    <scope>NUCLEOTIDE SEQUENCE [LARGE SCALE GENOMIC DNA]</scope>
    <source>
        <strain evidence="7 8">HTCC2506</strain>
    </source>
</reference>
<comment type="caution">
    <text evidence="7">The sequence shown here is derived from an EMBL/GenBank/DDBJ whole genome shotgun (WGS) entry which is preliminary data.</text>
</comment>
<dbReference type="AlphaFoldDB" id="Q0G150"/>
<proteinExistence type="predicted"/>
<feature type="region of interest" description="Disordered" evidence="4">
    <location>
        <begin position="1"/>
        <end position="23"/>
    </location>
</feature>
<dbReference type="InterPro" id="IPR003142">
    <property type="entry name" value="BPL_C"/>
</dbReference>
<evidence type="ECO:0000313" key="8">
    <source>
        <dbReference type="Proteomes" id="UP000004310"/>
    </source>
</evidence>
<gene>
    <name evidence="7" type="ORF">FP2506_17914</name>
</gene>
<evidence type="ECO:0000256" key="2">
    <source>
        <dbReference type="ARBA" id="ARBA00024227"/>
    </source>
</evidence>
<dbReference type="Pfam" id="PF02237">
    <property type="entry name" value="BPL_C"/>
    <property type="match status" value="1"/>
</dbReference>
<evidence type="ECO:0000256" key="3">
    <source>
        <dbReference type="ARBA" id="ARBA00047846"/>
    </source>
</evidence>
<keyword evidence="1" id="KW-0092">Biotin</keyword>
<keyword evidence="8" id="KW-1185">Reference proteome</keyword>
<organism evidence="7 8">
    <name type="scientific">Fulvimarina pelagi HTCC2506</name>
    <dbReference type="NCBI Taxonomy" id="314231"/>
    <lineage>
        <taxon>Bacteria</taxon>
        <taxon>Pseudomonadati</taxon>
        <taxon>Pseudomonadota</taxon>
        <taxon>Alphaproteobacteria</taxon>
        <taxon>Hyphomicrobiales</taxon>
        <taxon>Aurantimonadaceae</taxon>
        <taxon>Fulvimarina</taxon>
    </lineage>
</organism>
<sequence>MTLPAPTPSLEMSGSKPALTMADPQFPPALDGQAVAAGDDPFVQACAGATAGTLSAGDLVWSRSTTHAAAAIVLEPEVMLARAIQMVPVMMVAVGDALGAIGPPNLALMFRWPGTIMANGAATGHVSFAALPDWEADDVPDRIVVGFELLLDPAECGWREPGEDLRTTALYEEGCGDLDRTMLIESVARHFLAGIDGWLHDGFRPVHDAWWKRADEDRDISLDLDEGSVKGDVVGLDEDGGLLLKTGGETRLVSLLAAKAMVDR</sequence>
<protein>
    <recommendedName>
        <fullName evidence="2">biotin--[biotin carboxyl-carrier protein] ligase</fullName>
        <ecNumber evidence="2">6.3.4.15</ecNumber>
    </recommendedName>
</protein>
<feature type="domain" description="BPL/LPL catalytic" evidence="6">
    <location>
        <begin position="26"/>
        <end position="211"/>
    </location>
</feature>
<dbReference type="Pfam" id="PF16917">
    <property type="entry name" value="BPL_LplA_LipB_2"/>
    <property type="match status" value="1"/>
</dbReference>
<feature type="domain" description="Biotin protein ligase C-terminal" evidence="5">
    <location>
        <begin position="224"/>
        <end position="251"/>
    </location>
</feature>
<dbReference type="Gene3D" id="3.30.930.10">
    <property type="entry name" value="Bira Bifunctional Protein, Domain 2"/>
    <property type="match status" value="1"/>
</dbReference>
<dbReference type="HOGENOM" id="CLU_096777_1_0_5"/>
<evidence type="ECO:0000259" key="5">
    <source>
        <dbReference type="Pfam" id="PF02237"/>
    </source>
</evidence>
<evidence type="ECO:0000313" key="7">
    <source>
        <dbReference type="EMBL" id="EAU40789.1"/>
    </source>
</evidence>
<accession>Q0G150</accession>
<name>Q0G150_9HYPH</name>
<dbReference type="EC" id="6.3.4.15" evidence="2"/>
<dbReference type="InterPro" id="IPR045864">
    <property type="entry name" value="aa-tRNA-synth_II/BPL/LPL"/>
</dbReference>
<evidence type="ECO:0000259" key="6">
    <source>
        <dbReference type="Pfam" id="PF16917"/>
    </source>
</evidence>
<dbReference type="GO" id="GO:0004077">
    <property type="term" value="F:biotin--[biotin carboxyl-carrier protein] ligase activity"/>
    <property type="evidence" value="ECO:0007669"/>
    <property type="project" value="UniProtKB-EC"/>
</dbReference>
<evidence type="ECO:0000256" key="1">
    <source>
        <dbReference type="ARBA" id="ARBA00023267"/>
    </source>
</evidence>
<dbReference type="EMBL" id="AATP01000005">
    <property type="protein sequence ID" value="EAU40789.1"/>
    <property type="molecule type" value="Genomic_DNA"/>
</dbReference>